<dbReference type="InterPro" id="IPR016181">
    <property type="entry name" value="Acyl_CoA_acyltransferase"/>
</dbReference>
<reference evidence="2 3" key="1">
    <citation type="submission" date="2019-10" db="EMBL/GenBank/DDBJ databases">
        <title>Alkaliphilus serpentinus sp. nov. and Alkaliphilus pronyensis sp. nov., two novel anaerobic alkaliphilic species isolated from the serpentinized-hosted hydrothermal field of the Prony Bay (New Caledonia).</title>
        <authorList>
            <person name="Postec A."/>
        </authorList>
    </citation>
    <scope>NUCLEOTIDE SEQUENCE [LARGE SCALE GENOMIC DNA]</scope>
    <source>
        <strain evidence="2 3">LacV</strain>
    </source>
</reference>
<dbReference type="EMBL" id="WBZC01000049">
    <property type="protein sequence ID" value="KAB3532373.1"/>
    <property type="molecule type" value="Genomic_DNA"/>
</dbReference>
<dbReference type="OrthoDB" id="7833882at2"/>
<sequence length="269" mass="31239">MLKKVDSTDLSKHTNILYSDSPYSGIVAGECKGDVWVDNIVNPTLALVYSFTVGGFSIMGSPNDFSVYDDFIEFLRGKLFPELKSKGVNYFEFSVESKSTEDYILKQFSDENMNHEEEYFYRKYDADVVQDKNDFNIVQVDQEFISLLQNGKYYNPEFLKERLLQSWGSYEEFFAKSVAYVATIETSIIGVIVGTARYQDIILIDIETRVEHRKKGLAYILTQYFVKECIQRSLVAQWNCVDSNIASRKTVEKAGFKLFKKKPYYWFKI</sequence>
<keyword evidence="2" id="KW-0808">Transferase</keyword>
<keyword evidence="3" id="KW-1185">Reference proteome</keyword>
<dbReference type="Pfam" id="PF12746">
    <property type="entry name" value="GNAT_acetyltran"/>
    <property type="match status" value="1"/>
</dbReference>
<feature type="domain" description="N-acetyltransferase" evidence="1">
    <location>
        <begin position="135"/>
        <end position="269"/>
    </location>
</feature>
<organism evidence="2 3">
    <name type="scientific">Alkaliphilus pronyensis</name>
    <dbReference type="NCBI Taxonomy" id="1482732"/>
    <lineage>
        <taxon>Bacteria</taxon>
        <taxon>Bacillati</taxon>
        <taxon>Bacillota</taxon>
        <taxon>Clostridia</taxon>
        <taxon>Peptostreptococcales</taxon>
        <taxon>Natronincolaceae</taxon>
        <taxon>Alkaliphilus</taxon>
    </lineage>
</organism>
<dbReference type="PROSITE" id="PS51186">
    <property type="entry name" value="GNAT"/>
    <property type="match status" value="1"/>
</dbReference>
<dbReference type="GO" id="GO:0016747">
    <property type="term" value="F:acyltransferase activity, transferring groups other than amino-acyl groups"/>
    <property type="evidence" value="ECO:0007669"/>
    <property type="project" value="InterPro"/>
</dbReference>
<evidence type="ECO:0000259" key="1">
    <source>
        <dbReference type="PROSITE" id="PS51186"/>
    </source>
</evidence>
<proteinExistence type="predicted"/>
<comment type="caution">
    <text evidence="2">The sequence shown here is derived from an EMBL/GenBank/DDBJ whole genome shotgun (WGS) entry which is preliminary data.</text>
</comment>
<dbReference type="SUPFAM" id="SSF55729">
    <property type="entry name" value="Acyl-CoA N-acyltransferases (Nat)"/>
    <property type="match status" value="1"/>
</dbReference>
<dbReference type="PANTHER" id="PTHR31143:SF2">
    <property type="entry name" value="FR47-LIKE DOMAIN-CONTAINING PROTEIN-RELATED"/>
    <property type="match status" value="1"/>
</dbReference>
<accession>A0A6I0F627</accession>
<dbReference type="PANTHER" id="PTHR31143">
    <property type="match status" value="1"/>
</dbReference>
<protein>
    <submittedName>
        <fullName evidence="2">GNAT family N-acetyltransferase</fullName>
    </submittedName>
</protein>
<dbReference type="InterPro" id="IPR000182">
    <property type="entry name" value="GNAT_dom"/>
</dbReference>
<dbReference type="Proteomes" id="UP000432715">
    <property type="component" value="Unassembled WGS sequence"/>
</dbReference>
<dbReference type="AlphaFoldDB" id="A0A6I0F627"/>
<name>A0A6I0F627_9FIRM</name>
<dbReference type="Gene3D" id="3.40.630.30">
    <property type="match status" value="1"/>
</dbReference>
<gene>
    <name evidence="2" type="ORF">F8154_11960</name>
</gene>
<evidence type="ECO:0000313" key="2">
    <source>
        <dbReference type="EMBL" id="KAB3532373.1"/>
    </source>
</evidence>
<dbReference type="InterPro" id="IPR027365">
    <property type="entry name" value="GNAT_acetyltra_YdfB-like"/>
</dbReference>
<evidence type="ECO:0000313" key="3">
    <source>
        <dbReference type="Proteomes" id="UP000432715"/>
    </source>
</evidence>